<name>A0A6V7Q572_ANACO</name>
<proteinExistence type="predicted"/>
<dbReference type="PROSITE" id="PS50846">
    <property type="entry name" value="HMA_2"/>
    <property type="match status" value="1"/>
</dbReference>
<dbReference type="Pfam" id="PF00403">
    <property type="entry name" value="HMA"/>
    <property type="match status" value="1"/>
</dbReference>
<evidence type="ECO:0000259" key="2">
    <source>
        <dbReference type="PROSITE" id="PS50846"/>
    </source>
</evidence>
<evidence type="ECO:0000256" key="1">
    <source>
        <dbReference type="SAM" id="MobiDB-lite"/>
    </source>
</evidence>
<feature type="domain" description="HMA" evidence="2">
    <location>
        <begin position="96"/>
        <end position="167"/>
    </location>
</feature>
<dbReference type="GO" id="GO:0046872">
    <property type="term" value="F:metal ion binding"/>
    <property type="evidence" value="ECO:0007669"/>
    <property type="project" value="InterPro"/>
</dbReference>
<protein>
    <recommendedName>
        <fullName evidence="2">HMA domain-containing protein</fullName>
    </recommendedName>
</protein>
<feature type="compositionally biased region" description="Low complexity" evidence="1">
    <location>
        <begin position="24"/>
        <end position="40"/>
    </location>
</feature>
<dbReference type="InterPro" id="IPR036163">
    <property type="entry name" value="HMA_dom_sf"/>
</dbReference>
<feature type="region of interest" description="Disordered" evidence="1">
    <location>
        <begin position="1"/>
        <end position="42"/>
    </location>
</feature>
<dbReference type="EMBL" id="LR862132">
    <property type="protein sequence ID" value="CAD1838015.1"/>
    <property type="molecule type" value="Genomic_DNA"/>
</dbReference>
<accession>A0A6V7Q572</accession>
<dbReference type="CDD" id="cd00371">
    <property type="entry name" value="HMA"/>
    <property type="match status" value="1"/>
</dbReference>
<dbReference type="AlphaFoldDB" id="A0A6V7Q572"/>
<reference evidence="3" key="1">
    <citation type="submission" date="2020-07" db="EMBL/GenBank/DDBJ databases">
        <authorList>
            <person name="Lin J."/>
        </authorList>
    </citation>
    <scope>NUCLEOTIDE SEQUENCE</scope>
</reference>
<dbReference type="Gene3D" id="3.30.70.100">
    <property type="match status" value="1"/>
</dbReference>
<dbReference type="InterPro" id="IPR006121">
    <property type="entry name" value="HMA_dom"/>
</dbReference>
<evidence type="ECO:0000313" key="3">
    <source>
        <dbReference type="EMBL" id="CAD1838015.1"/>
    </source>
</evidence>
<dbReference type="SUPFAM" id="SSF55008">
    <property type="entry name" value="HMA, heavy metal-associated domain"/>
    <property type="match status" value="1"/>
</dbReference>
<organism evidence="3">
    <name type="scientific">Ananas comosus var. bracteatus</name>
    <name type="common">red pineapple</name>
    <dbReference type="NCBI Taxonomy" id="296719"/>
    <lineage>
        <taxon>Eukaryota</taxon>
        <taxon>Viridiplantae</taxon>
        <taxon>Streptophyta</taxon>
        <taxon>Embryophyta</taxon>
        <taxon>Tracheophyta</taxon>
        <taxon>Spermatophyta</taxon>
        <taxon>Magnoliopsida</taxon>
        <taxon>Liliopsida</taxon>
        <taxon>Poales</taxon>
        <taxon>Bromeliaceae</taxon>
        <taxon>Bromelioideae</taxon>
        <taxon>Ananas</taxon>
    </lineage>
</organism>
<sequence>MRNPLIPSKHCRAVQTSSSNGDRLSPSSPLSPGSNLNPNSRNYVGVAGSTRRYALPPLRLYRRRAPPTRLLRLPRAKAVEIGAPAGDSQRGARESSSVLLEVGGMMCGACASRVRSILAADERVESAVVNMLMETAAVRLRTGAAAEEEAVAEELAARLTECGFPSRRRTRSGSGVGENVRKLKEMAQRKGSCLRGAATAWRSPGRWWHSAVDRTRRTSCIHLEFTSLMGLCGRYCTILM</sequence>
<gene>
    <name evidence="3" type="ORF">CB5_LOCUS21226</name>
</gene>